<sequence length="100" mass="11373">MHTGWVYLSVYRGFRGAKDPHEAIRKLPEALMICSLTTGLVEIVLSHVRSPLASTALGSWVITLKTRHDDFLKSVLNSRWMKYMSQSASIAHWSERPAYL</sequence>
<dbReference type="EMBL" id="HBUF01176322">
    <property type="protein sequence ID" value="CAG6654067.1"/>
    <property type="molecule type" value="Transcribed_RNA"/>
</dbReference>
<organism evidence="1">
    <name type="scientific">Cacopsylla melanoneura</name>
    <dbReference type="NCBI Taxonomy" id="428564"/>
    <lineage>
        <taxon>Eukaryota</taxon>
        <taxon>Metazoa</taxon>
        <taxon>Ecdysozoa</taxon>
        <taxon>Arthropoda</taxon>
        <taxon>Hexapoda</taxon>
        <taxon>Insecta</taxon>
        <taxon>Pterygota</taxon>
        <taxon>Neoptera</taxon>
        <taxon>Paraneoptera</taxon>
        <taxon>Hemiptera</taxon>
        <taxon>Sternorrhyncha</taxon>
        <taxon>Psylloidea</taxon>
        <taxon>Psyllidae</taxon>
        <taxon>Psyllinae</taxon>
        <taxon>Cacopsylla</taxon>
    </lineage>
</organism>
<accession>A0A8D9E9H1</accession>
<protein>
    <submittedName>
        <fullName evidence="1">Uncharacterized protein</fullName>
    </submittedName>
</protein>
<dbReference type="AlphaFoldDB" id="A0A8D9E9H1"/>
<evidence type="ECO:0000313" key="1">
    <source>
        <dbReference type="EMBL" id="CAG6745451.1"/>
    </source>
</evidence>
<proteinExistence type="predicted"/>
<reference evidence="1" key="1">
    <citation type="submission" date="2021-05" db="EMBL/GenBank/DDBJ databases">
        <authorList>
            <person name="Alioto T."/>
            <person name="Alioto T."/>
            <person name="Gomez Garrido J."/>
        </authorList>
    </citation>
    <scope>NUCLEOTIDE SEQUENCE</scope>
</reference>
<name>A0A8D9E9H1_9HEMI</name>
<dbReference type="EMBL" id="HBUF01495862">
    <property type="protein sequence ID" value="CAG6745451.1"/>
    <property type="molecule type" value="Transcribed_RNA"/>
</dbReference>